<gene>
    <name evidence="12" type="ORF">FPE_LOCUS28425</name>
</gene>
<proteinExistence type="inferred from homology"/>
<evidence type="ECO:0000256" key="9">
    <source>
        <dbReference type="SAM" id="MobiDB-lite"/>
    </source>
</evidence>
<evidence type="ECO:0000256" key="3">
    <source>
        <dbReference type="ARBA" id="ARBA00022448"/>
    </source>
</evidence>
<keyword evidence="5 10" id="KW-1133">Transmembrane helix</keyword>
<name>A0AAD2A3V4_9LAMI</name>
<evidence type="ECO:0000256" key="6">
    <source>
        <dbReference type="ARBA" id="ARBA00023136"/>
    </source>
</evidence>
<evidence type="ECO:0000256" key="2">
    <source>
        <dbReference type="ARBA" id="ARBA00010992"/>
    </source>
</evidence>
<evidence type="ECO:0000313" key="13">
    <source>
        <dbReference type="Proteomes" id="UP000834106"/>
    </source>
</evidence>
<dbReference type="AlphaFoldDB" id="A0AAD2A3V4"/>
<keyword evidence="13" id="KW-1185">Reference proteome</keyword>
<dbReference type="GO" id="GO:0008168">
    <property type="term" value="F:methyltransferase activity"/>
    <property type="evidence" value="ECO:0007669"/>
    <property type="project" value="InterPro"/>
</dbReference>
<dbReference type="EMBL" id="OU503052">
    <property type="protein sequence ID" value="CAI9780995.1"/>
    <property type="molecule type" value="Genomic_DNA"/>
</dbReference>
<dbReference type="Pfam" id="PF00083">
    <property type="entry name" value="Sugar_tr"/>
    <property type="match status" value="1"/>
</dbReference>
<feature type="transmembrane region" description="Helical" evidence="10">
    <location>
        <begin position="540"/>
        <end position="561"/>
    </location>
</feature>
<protein>
    <recommendedName>
        <fullName evidence="11">Ribosomal RNA methyltransferase FtsJ domain-containing protein</fullName>
    </recommendedName>
</protein>
<feature type="coiled-coil region" evidence="8">
    <location>
        <begin position="110"/>
        <end position="137"/>
    </location>
</feature>
<dbReference type="Proteomes" id="UP000834106">
    <property type="component" value="Chromosome 17"/>
</dbReference>
<dbReference type="GO" id="GO:0016020">
    <property type="term" value="C:membrane"/>
    <property type="evidence" value="ECO:0007669"/>
    <property type="project" value="UniProtKB-SubCell"/>
</dbReference>
<accession>A0AAD2A3V4</accession>
<feature type="transmembrane region" description="Helical" evidence="10">
    <location>
        <begin position="450"/>
        <end position="468"/>
    </location>
</feature>
<dbReference type="InterPro" id="IPR029063">
    <property type="entry name" value="SAM-dependent_MTases_sf"/>
</dbReference>
<evidence type="ECO:0000256" key="10">
    <source>
        <dbReference type="SAM" id="Phobius"/>
    </source>
</evidence>
<feature type="transmembrane region" description="Helical" evidence="10">
    <location>
        <begin position="480"/>
        <end position="500"/>
    </location>
</feature>
<keyword evidence="4 10" id="KW-0812">Transmembrane</keyword>
<evidence type="ECO:0000256" key="5">
    <source>
        <dbReference type="ARBA" id="ARBA00022989"/>
    </source>
</evidence>
<feature type="region of interest" description="Disordered" evidence="9">
    <location>
        <begin position="311"/>
        <end position="347"/>
    </location>
</feature>
<evidence type="ECO:0000256" key="7">
    <source>
        <dbReference type="ARBA" id="ARBA00044504"/>
    </source>
</evidence>
<feature type="compositionally biased region" description="Basic and acidic residues" evidence="9">
    <location>
        <begin position="315"/>
        <end position="347"/>
    </location>
</feature>
<evidence type="ECO:0000259" key="11">
    <source>
        <dbReference type="Pfam" id="PF01728"/>
    </source>
</evidence>
<dbReference type="InterPro" id="IPR005828">
    <property type="entry name" value="MFS_sugar_transport-like"/>
</dbReference>
<dbReference type="Pfam" id="PF01728">
    <property type="entry name" value="FtsJ"/>
    <property type="match status" value="1"/>
</dbReference>
<dbReference type="GO" id="GO:0015144">
    <property type="term" value="F:carbohydrate transmembrane transporter activity"/>
    <property type="evidence" value="ECO:0007669"/>
    <property type="project" value="InterPro"/>
</dbReference>
<dbReference type="PANTHER" id="PTHR23500:SF603">
    <property type="entry name" value="SUGAR CARRIER PROTEIN C-LIKE"/>
    <property type="match status" value="1"/>
</dbReference>
<dbReference type="GO" id="GO:0032259">
    <property type="term" value="P:methylation"/>
    <property type="evidence" value="ECO:0007669"/>
    <property type="project" value="InterPro"/>
</dbReference>
<dbReference type="InterPro" id="IPR002877">
    <property type="entry name" value="RNA_MeTrfase_FtsJ_dom"/>
</dbReference>
<evidence type="ECO:0000256" key="8">
    <source>
        <dbReference type="SAM" id="Coils"/>
    </source>
</evidence>
<organism evidence="12 13">
    <name type="scientific">Fraxinus pennsylvanica</name>
    <dbReference type="NCBI Taxonomy" id="56036"/>
    <lineage>
        <taxon>Eukaryota</taxon>
        <taxon>Viridiplantae</taxon>
        <taxon>Streptophyta</taxon>
        <taxon>Embryophyta</taxon>
        <taxon>Tracheophyta</taxon>
        <taxon>Spermatophyta</taxon>
        <taxon>Magnoliopsida</taxon>
        <taxon>eudicotyledons</taxon>
        <taxon>Gunneridae</taxon>
        <taxon>Pentapetalae</taxon>
        <taxon>asterids</taxon>
        <taxon>lamiids</taxon>
        <taxon>Lamiales</taxon>
        <taxon>Oleaceae</taxon>
        <taxon>Oleeae</taxon>
        <taxon>Fraxinus</taxon>
    </lineage>
</organism>
<dbReference type="SUPFAM" id="SSF103473">
    <property type="entry name" value="MFS general substrate transporter"/>
    <property type="match status" value="1"/>
</dbReference>
<keyword evidence="6 10" id="KW-0472">Membrane</keyword>
<evidence type="ECO:0000256" key="1">
    <source>
        <dbReference type="ARBA" id="ARBA00004370"/>
    </source>
</evidence>
<feature type="region of interest" description="Disordered" evidence="9">
    <location>
        <begin position="273"/>
        <end position="299"/>
    </location>
</feature>
<comment type="subcellular location">
    <subcellularLocation>
        <location evidence="1">Membrane</location>
    </subcellularLocation>
</comment>
<dbReference type="SUPFAM" id="SSF53335">
    <property type="entry name" value="S-adenosyl-L-methionine-dependent methyltransferases"/>
    <property type="match status" value="1"/>
</dbReference>
<feature type="region of interest" description="Disordered" evidence="9">
    <location>
        <begin position="159"/>
        <end position="179"/>
    </location>
</feature>
<evidence type="ECO:0000256" key="4">
    <source>
        <dbReference type="ARBA" id="ARBA00022692"/>
    </source>
</evidence>
<feature type="transmembrane region" description="Helical" evidence="10">
    <location>
        <begin position="506"/>
        <end position="528"/>
    </location>
</feature>
<comment type="similarity">
    <text evidence="2">Belongs to the major facilitator superfamily. Sugar transporter (TC 2.A.1.1) family.</text>
</comment>
<dbReference type="InterPro" id="IPR045262">
    <property type="entry name" value="STP/PLT_plant"/>
</dbReference>
<dbReference type="InterPro" id="IPR036259">
    <property type="entry name" value="MFS_trans_sf"/>
</dbReference>
<evidence type="ECO:0000313" key="12">
    <source>
        <dbReference type="EMBL" id="CAI9780995.1"/>
    </source>
</evidence>
<dbReference type="PANTHER" id="PTHR23500">
    <property type="entry name" value="SOLUTE CARRIER FAMILY 2, FACILITATED GLUCOSE TRANSPORTER"/>
    <property type="match status" value="1"/>
</dbReference>
<reference evidence="12" key="1">
    <citation type="submission" date="2023-05" db="EMBL/GenBank/DDBJ databases">
        <authorList>
            <person name="Huff M."/>
        </authorList>
    </citation>
    <scope>NUCLEOTIDE SEQUENCE</scope>
</reference>
<sequence length="602" mass="68538">MDTGLSKDVWEATGQNALVTDSVKLATKLLASKGTFVTKVFRFQDYTAVLFYHRPLFEKVQVDKPQASRSASVEIYIVGFKYKVPAKIDPLLLDVKYLFQGDREGKEDKDDRILNEMEEQTNAMEQKKKKAKKLLAKRQAKDSVRKALGKQIDAIEDGYTDHEFPRVSSSDADTDEEHQRYGEPLQELFDEASVRFVAKQEGIPLLENAPSQEEIVAKWLSQDVFMGADEREDLENGDSDNEMQLDMPVEHQKKLKGSRKKSKLPTVKVSKVDDDFEIVPAPHTNSSDSSDDSDEDDISSKSEILACANTMLMKKQREQDDRGRDLREKLDRRHSPPRRYSPERDTRARHVSHGVHAIIIIIIIPSFFLSDTPNSLVDRGKEEEAKALLKCNCGVENVDAEFNDILAAKNEARLVQNSCCYYWHRNVLATCVSIAFADKWGRTTLFLERGVQMLIFQIAVAALIGAKFGVGGDVTQLPQWFAIVVVICICIYVAGFAWSWGPLGWLYAMSAGQSVNVAVNMFFTFLIAQVFLSILCTMKFGLFIFFAFFVVLMTVFCYFFMPETKNIPIEDITQVWRDHWFWKRFMNDPNDPVNAAIKMEQV</sequence>
<dbReference type="Gene3D" id="1.20.1250.20">
    <property type="entry name" value="MFS general substrate transporter like domains"/>
    <property type="match status" value="1"/>
</dbReference>
<feature type="domain" description="Ribosomal RNA methyltransferase FtsJ" evidence="11">
    <location>
        <begin position="11"/>
        <end position="82"/>
    </location>
</feature>
<keyword evidence="8" id="KW-0175">Coiled coil</keyword>
<dbReference type="Gene3D" id="3.40.50.150">
    <property type="entry name" value="Vaccinia Virus protein VP39"/>
    <property type="match status" value="1"/>
</dbReference>
<keyword evidence="3" id="KW-0813">Transport</keyword>
<comment type="similarity">
    <text evidence="7">Belongs to the major facilitator superfamily. Phosphate:H(+) symporter (TC 2.A.1.9) family.</text>
</comment>